<feature type="transmembrane region" description="Helical" evidence="8">
    <location>
        <begin position="351"/>
        <end position="372"/>
    </location>
</feature>
<keyword evidence="2" id="KW-0813">Transport</keyword>
<feature type="transmembrane region" description="Helical" evidence="8">
    <location>
        <begin position="20"/>
        <end position="38"/>
    </location>
</feature>
<keyword evidence="3" id="KW-1003">Cell membrane</keyword>
<evidence type="ECO:0000256" key="6">
    <source>
        <dbReference type="ARBA" id="ARBA00023065"/>
    </source>
</evidence>
<keyword evidence="7 8" id="KW-0472">Membrane</keyword>
<feature type="transmembrane region" description="Helical" evidence="8">
    <location>
        <begin position="193"/>
        <end position="214"/>
    </location>
</feature>
<evidence type="ECO:0000313" key="10">
    <source>
        <dbReference type="Proteomes" id="UP001208656"/>
    </source>
</evidence>
<keyword evidence="4 8" id="KW-0812">Transmembrane</keyword>
<dbReference type="PANTHER" id="PTHR32024:SF4">
    <property type="entry name" value="KTR SYSTEM POTASSIUM UPTAKE PROTEIN D"/>
    <property type="match status" value="1"/>
</dbReference>
<protein>
    <submittedName>
        <fullName evidence="9">TrkH family potassium uptake protein</fullName>
    </submittedName>
</protein>
<evidence type="ECO:0000256" key="7">
    <source>
        <dbReference type="ARBA" id="ARBA00023136"/>
    </source>
</evidence>
<organism evidence="9 10">
    <name type="scientific">Pallidibacillus thermolactis</name>
    <dbReference type="NCBI Taxonomy" id="251051"/>
    <lineage>
        <taxon>Bacteria</taxon>
        <taxon>Bacillati</taxon>
        <taxon>Bacillota</taxon>
        <taxon>Bacilli</taxon>
        <taxon>Bacillales</taxon>
        <taxon>Bacillaceae</taxon>
        <taxon>Pallidibacillus</taxon>
    </lineage>
</organism>
<dbReference type="Pfam" id="PF02386">
    <property type="entry name" value="TrkH"/>
    <property type="match status" value="1"/>
</dbReference>
<reference evidence="9 10" key="1">
    <citation type="submission" date="2022-10" db="EMBL/GenBank/DDBJ databases">
        <title>Description of Fervidibacillus gen. nov. in the family Fervidibacillaceae fam. nov. with two species, Fervidibacillus albus sp. nov., and Fervidibacillus halotolerans sp. nov., isolated from tidal flat sediments.</title>
        <authorList>
            <person name="Kwon K.K."/>
            <person name="Yang S.-H."/>
        </authorList>
    </citation>
    <scope>NUCLEOTIDE SEQUENCE [LARGE SCALE GENOMIC DNA]</scope>
    <source>
        <strain evidence="9 10">DSM 23332</strain>
    </source>
</reference>
<name>A0ABT2WHZ5_9BACI</name>
<feature type="transmembrane region" description="Helical" evidence="8">
    <location>
        <begin position="235"/>
        <end position="254"/>
    </location>
</feature>
<dbReference type="RefSeq" id="WP_263061655.1">
    <property type="nucleotide sequence ID" value="NZ_JAOUSE010000024.1"/>
</dbReference>
<evidence type="ECO:0000256" key="5">
    <source>
        <dbReference type="ARBA" id="ARBA00022989"/>
    </source>
</evidence>
<sequence length="449" mass="50365">MWDTVKNFFYNLSPTRIIVGYYLLTVTFATILLSLPIARQQDVPWSFIDSLFTAVSAVSVTGLTTVSIADTFTPTGIIFLIIILQIGGIGIMALGTFFWLLFRKKIGLKERQLIMTDQNQIKFAGVVNLMKHILIIFFLIEVIGAFILGLYYLRYFSSWHDALFHGLFSSVSATTNAGFDITGSSVKPYAGDYFVQFIHMLLIILGAIGFPVLIEVKNYLQKRRTVYHFSLTAKITTVTYFLLAIFGAMVFFIFEFSKFLSEKNWHESLFYSLFQSVSTRSAGLVTLDLQELSTATLLLFAILMFIGASPSSVGGGIRTTTFALNILFFFQFAKGNRIIKVFKREIHEEDLLKSFVVTAFAVLLVVTSVILLSFTEDVSLIAIIFEVCSAFGTCGMSLGITDDLTIFGKILIMILMFIGRVGIVSFMFMLGGKEKKENFHYPKERVTIG</sequence>
<feature type="transmembrane region" description="Helical" evidence="8">
    <location>
        <begin position="133"/>
        <end position="153"/>
    </location>
</feature>
<evidence type="ECO:0000256" key="8">
    <source>
        <dbReference type="SAM" id="Phobius"/>
    </source>
</evidence>
<comment type="subcellular location">
    <subcellularLocation>
        <location evidence="1">Cell membrane</location>
        <topology evidence="1">Multi-pass membrane protein</topology>
    </subcellularLocation>
</comment>
<evidence type="ECO:0000313" key="9">
    <source>
        <dbReference type="EMBL" id="MCU9594586.1"/>
    </source>
</evidence>
<keyword evidence="10" id="KW-1185">Reference proteome</keyword>
<dbReference type="InterPro" id="IPR003445">
    <property type="entry name" value="Cat_transpt"/>
</dbReference>
<comment type="caution">
    <text evidence="9">The sequence shown here is derived from an EMBL/GenBank/DDBJ whole genome shotgun (WGS) entry which is preliminary data.</text>
</comment>
<evidence type="ECO:0000256" key="2">
    <source>
        <dbReference type="ARBA" id="ARBA00022448"/>
    </source>
</evidence>
<dbReference type="PANTHER" id="PTHR32024">
    <property type="entry name" value="TRK SYSTEM POTASSIUM UPTAKE PROTEIN TRKG-RELATED"/>
    <property type="match status" value="1"/>
</dbReference>
<feature type="transmembrane region" description="Helical" evidence="8">
    <location>
        <begin position="410"/>
        <end position="430"/>
    </location>
</feature>
<feature type="transmembrane region" description="Helical" evidence="8">
    <location>
        <begin position="297"/>
        <end position="330"/>
    </location>
</feature>
<dbReference type="EMBL" id="JAOUSE010000024">
    <property type="protein sequence ID" value="MCU9594586.1"/>
    <property type="molecule type" value="Genomic_DNA"/>
</dbReference>
<evidence type="ECO:0000256" key="1">
    <source>
        <dbReference type="ARBA" id="ARBA00004651"/>
    </source>
</evidence>
<proteinExistence type="predicted"/>
<feature type="transmembrane region" description="Helical" evidence="8">
    <location>
        <begin position="75"/>
        <end position="102"/>
    </location>
</feature>
<feature type="transmembrane region" description="Helical" evidence="8">
    <location>
        <begin position="378"/>
        <end position="398"/>
    </location>
</feature>
<dbReference type="Proteomes" id="UP001208656">
    <property type="component" value="Unassembled WGS sequence"/>
</dbReference>
<feature type="transmembrane region" description="Helical" evidence="8">
    <location>
        <begin position="50"/>
        <end position="69"/>
    </location>
</feature>
<gene>
    <name evidence="9" type="ORF">OEV82_08965</name>
</gene>
<evidence type="ECO:0000256" key="3">
    <source>
        <dbReference type="ARBA" id="ARBA00022475"/>
    </source>
</evidence>
<keyword evidence="6" id="KW-0406">Ion transport</keyword>
<keyword evidence="5 8" id="KW-1133">Transmembrane helix</keyword>
<accession>A0ABT2WHZ5</accession>
<evidence type="ECO:0000256" key="4">
    <source>
        <dbReference type="ARBA" id="ARBA00022692"/>
    </source>
</evidence>